<keyword evidence="4 7" id="KW-0812">Transmembrane</keyword>
<keyword evidence="2 7" id="KW-0813">Transport</keyword>
<evidence type="ECO:0000256" key="5">
    <source>
        <dbReference type="ARBA" id="ARBA00022989"/>
    </source>
</evidence>
<evidence type="ECO:0000256" key="6">
    <source>
        <dbReference type="ARBA" id="ARBA00023136"/>
    </source>
</evidence>
<evidence type="ECO:0000313" key="10">
    <source>
        <dbReference type="Proteomes" id="UP000199647"/>
    </source>
</evidence>
<evidence type="ECO:0000256" key="3">
    <source>
        <dbReference type="ARBA" id="ARBA00022475"/>
    </source>
</evidence>
<dbReference type="RefSeq" id="WP_092496650.1">
    <property type="nucleotide sequence ID" value="NZ_FOFG01000007.1"/>
</dbReference>
<dbReference type="GO" id="GO:0005886">
    <property type="term" value="C:plasma membrane"/>
    <property type="evidence" value="ECO:0007669"/>
    <property type="project" value="UniProtKB-SubCell"/>
</dbReference>
<keyword evidence="10" id="KW-1185">Reference proteome</keyword>
<keyword evidence="6 7" id="KW-0472">Membrane</keyword>
<feature type="domain" description="ABC transmembrane type-1" evidence="8">
    <location>
        <begin position="68"/>
        <end position="281"/>
    </location>
</feature>
<evidence type="ECO:0000256" key="2">
    <source>
        <dbReference type="ARBA" id="ARBA00022448"/>
    </source>
</evidence>
<gene>
    <name evidence="9" type="ORF">SAMN05216548_10790</name>
</gene>
<dbReference type="Proteomes" id="UP000199647">
    <property type="component" value="Unassembled WGS sequence"/>
</dbReference>
<feature type="transmembrane region" description="Helical" evidence="7">
    <location>
        <begin position="105"/>
        <end position="125"/>
    </location>
</feature>
<feature type="transmembrane region" description="Helical" evidence="7">
    <location>
        <begin position="67"/>
        <end position="93"/>
    </location>
</feature>
<dbReference type="InterPro" id="IPR051393">
    <property type="entry name" value="ABC_transporter_permease"/>
</dbReference>
<comment type="subcellular location">
    <subcellularLocation>
        <location evidence="1 7">Cell membrane</location>
        <topology evidence="1 7">Multi-pass membrane protein</topology>
    </subcellularLocation>
</comment>
<evidence type="ECO:0000256" key="1">
    <source>
        <dbReference type="ARBA" id="ARBA00004651"/>
    </source>
</evidence>
<feature type="transmembrane region" description="Helical" evidence="7">
    <location>
        <begin position="14"/>
        <end position="38"/>
    </location>
</feature>
<protein>
    <submittedName>
        <fullName evidence="9">Carbohydrate ABC transporter membrane protein 1, CUT1 family</fullName>
    </submittedName>
</protein>
<accession>A0A1H9IFF9</accession>
<feature type="transmembrane region" description="Helical" evidence="7">
    <location>
        <begin position="200"/>
        <end position="222"/>
    </location>
</feature>
<dbReference type="Pfam" id="PF00528">
    <property type="entry name" value="BPD_transp_1"/>
    <property type="match status" value="1"/>
</dbReference>
<evidence type="ECO:0000259" key="8">
    <source>
        <dbReference type="PROSITE" id="PS50928"/>
    </source>
</evidence>
<sequence length="291" mass="32575">MPALAIRNASSKAVLLPTVVVMIVCFYGSILWTIYISFTRSGMLPSYSLQGVAQYVRLFHTARWHTAFANMFIFGGLYIVAAIVLGTLLAILMDQQIRLESVFRTIFLYPLAMSFIVTGLAWQWFLNPTMGLQHFVRSLGWESFTFNWIVDRNYAIYTLVFAAIWHGTGLIMAIMLAGLRGIDSEIWRAVRVEGIPRWRAYLRIVIPMLRPLMVTCVVLLAIDVVKSYDLVIAMTKGGPGTSTDLPAKFVVDMSFERANIGLASAGAVIMLIVVLAAVGPYLYFELGRKNR</sequence>
<dbReference type="PANTHER" id="PTHR30193">
    <property type="entry name" value="ABC TRANSPORTER PERMEASE PROTEIN"/>
    <property type="match status" value="1"/>
</dbReference>
<dbReference type="Gene3D" id="1.10.3720.10">
    <property type="entry name" value="MetI-like"/>
    <property type="match status" value="1"/>
</dbReference>
<dbReference type="STRING" id="1855383.SAMN05216548_10790"/>
<dbReference type="PANTHER" id="PTHR30193:SF42">
    <property type="entry name" value="ABC TRANSPORTER PERMEASE PROTEIN"/>
    <property type="match status" value="1"/>
</dbReference>
<proteinExistence type="inferred from homology"/>
<keyword evidence="3" id="KW-1003">Cell membrane</keyword>
<dbReference type="EMBL" id="FOFG01000007">
    <property type="protein sequence ID" value="SEQ73350.1"/>
    <property type="molecule type" value="Genomic_DNA"/>
</dbReference>
<dbReference type="GO" id="GO:0055085">
    <property type="term" value="P:transmembrane transport"/>
    <property type="evidence" value="ECO:0007669"/>
    <property type="project" value="InterPro"/>
</dbReference>
<dbReference type="InterPro" id="IPR035906">
    <property type="entry name" value="MetI-like_sf"/>
</dbReference>
<feature type="transmembrane region" description="Helical" evidence="7">
    <location>
        <begin position="154"/>
        <end position="179"/>
    </location>
</feature>
<comment type="similarity">
    <text evidence="7">Belongs to the binding-protein-dependent transport system permease family.</text>
</comment>
<dbReference type="OrthoDB" id="9801818at2"/>
<keyword evidence="5 7" id="KW-1133">Transmembrane helix</keyword>
<name>A0A1H9IFF9_9HYPH</name>
<feature type="transmembrane region" description="Helical" evidence="7">
    <location>
        <begin position="260"/>
        <end position="284"/>
    </location>
</feature>
<evidence type="ECO:0000256" key="7">
    <source>
        <dbReference type="RuleBase" id="RU363032"/>
    </source>
</evidence>
<evidence type="ECO:0000256" key="4">
    <source>
        <dbReference type="ARBA" id="ARBA00022692"/>
    </source>
</evidence>
<dbReference type="PROSITE" id="PS50928">
    <property type="entry name" value="ABC_TM1"/>
    <property type="match status" value="1"/>
</dbReference>
<evidence type="ECO:0000313" key="9">
    <source>
        <dbReference type="EMBL" id="SEQ73350.1"/>
    </source>
</evidence>
<dbReference type="SUPFAM" id="SSF161098">
    <property type="entry name" value="MetI-like"/>
    <property type="match status" value="1"/>
</dbReference>
<organism evidence="9 10">
    <name type="scientific">Faunimonas pinastri</name>
    <dbReference type="NCBI Taxonomy" id="1855383"/>
    <lineage>
        <taxon>Bacteria</taxon>
        <taxon>Pseudomonadati</taxon>
        <taxon>Pseudomonadota</taxon>
        <taxon>Alphaproteobacteria</taxon>
        <taxon>Hyphomicrobiales</taxon>
        <taxon>Afifellaceae</taxon>
        <taxon>Faunimonas</taxon>
    </lineage>
</organism>
<dbReference type="CDD" id="cd06261">
    <property type="entry name" value="TM_PBP2"/>
    <property type="match status" value="1"/>
</dbReference>
<reference evidence="9 10" key="1">
    <citation type="submission" date="2016-10" db="EMBL/GenBank/DDBJ databases">
        <authorList>
            <person name="de Groot N.N."/>
        </authorList>
    </citation>
    <scope>NUCLEOTIDE SEQUENCE [LARGE SCALE GENOMIC DNA]</scope>
    <source>
        <strain evidence="9 10">A52C2</strain>
    </source>
</reference>
<dbReference type="AlphaFoldDB" id="A0A1H9IFF9"/>
<dbReference type="InterPro" id="IPR000515">
    <property type="entry name" value="MetI-like"/>
</dbReference>